<feature type="region of interest" description="Disordered" evidence="1">
    <location>
        <begin position="1"/>
        <end position="24"/>
    </location>
</feature>
<feature type="compositionally biased region" description="Basic and acidic residues" evidence="1">
    <location>
        <begin position="58"/>
        <end position="85"/>
    </location>
</feature>
<feature type="region of interest" description="Disordered" evidence="1">
    <location>
        <begin position="145"/>
        <end position="212"/>
    </location>
</feature>
<evidence type="ECO:0000313" key="2">
    <source>
        <dbReference type="EMBL" id="KAG9239121.1"/>
    </source>
</evidence>
<name>A0A9P7YSU9_9HELO</name>
<gene>
    <name evidence="2" type="ORF">BJ875DRAFT_527004</name>
</gene>
<evidence type="ECO:0000256" key="1">
    <source>
        <dbReference type="SAM" id="MobiDB-lite"/>
    </source>
</evidence>
<feature type="region of interest" description="Disordered" evidence="1">
    <location>
        <begin position="337"/>
        <end position="368"/>
    </location>
</feature>
<reference evidence="2" key="1">
    <citation type="journal article" date="2021" name="IMA Fungus">
        <title>Genomic characterization of three marine fungi, including Emericellopsis atlantica sp. nov. with signatures of a generalist lifestyle and marine biomass degradation.</title>
        <authorList>
            <person name="Hagestad O.C."/>
            <person name="Hou L."/>
            <person name="Andersen J.H."/>
            <person name="Hansen E.H."/>
            <person name="Altermark B."/>
            <person name="Li C."/>
            <person name="Kuhnert E."/>
            <person name="Cox R.J."/>
            <person name="Crous P.W."/>
            <person name="Spatafora J.W."/>
            <person name="Lail K."/>
            <person name="Amirebrahimi M."/>
            <person name="Lipzen A."/>
            <person name="Pangilinan J."/>
            <person name="Andreopoulos W."/>
            <person name="Hayes R.D."/>
            <person name="Ng V."/>
            <person name="Grigoriev I.V."/>
            <person name="Jackson S.A."/>
            <person name="Sutton T.D.S."/>
            <person name="Dobson A.D.W."/>
            <person name="Rama T."/>
        </authorList>
    </citation>
    <scope>NUCLEOTIDE SEQUENCE</scope>
    <source>
        <strain evidence="2">TRa018bII</strain>
    </source>
</reference>
<feature type="compositionally biased region" description="Low complexity" evidence="1">
    <location>
        <begin position="180"/>
        <end position="201"/>
    </location>
</feature>
<comment type="caution">
    <text evidence="2">The sequence shown here is derived from an EMBL/GenBank/DDBJ whole genome shotgun (WGS) entry which is preliminary data.</text>
</comment>
<sequence>MHAARSEMGLGRGESNEHGWKGRAMGMDGREEQWAWMEGERNEHGWKVVARDGGMAAAKERARLARGSRGREQEKAKGGPKERLCQGKAKGVCQGTVKESQGKAKERPRKGQRRRIMAAALALAAVVCLHRRIARDSRDFRPLRCTRRRSSKTPTVDVESDRLSPPVPHVQHVHTYGVQSTKSSLGVSSGSRPSRGPDSNGGSKGPLKGEFKGGLKESFNMMPCFMVPTSCRRRRRGDCVDRRRADGVSAREVAREVTRAVTRCRRLSNERGPSPWSRGPDHVTHVHSWNAGPFVRPTSDFQTTCIMYRLLGRDRQSQTVQYSTYCLLASRGSLLRSTQSGSASSGNLRLTHPASTPLTRLQSPERPS</sequence>
<feature type="compositionally biased region" description="Polar residues" evidence="1">
    <location>
        <begin position="337"/>
        <end position="362"/>
    </location>
</feature>
<organism evidence="2 3">
    <name type="scientific">Amylocarpus encephaloides</name>
    <dbReference type="NCBI Taxonomy" id="45428"/>
    <lineage>
        <taxon>Eukaryota</taxon>
        <taxon>Fungi</taxon>
        <taxon>Dikarya</taxon>
        <taxon>Ascomycota</taxon>
        <taxon>Pezizomycotina</taxon>
        <taxon>Leotiomycetes</taxon>
        <taxon>Helotiales</taxon>
        <taxon>Helotiales incertae sedis</taxon>
        <taxon>Amylocarpus</taxon>
    </lineage>
</organism>
<proteinExistence type="predicted"/>
<dbReference type="Proteomes" id="UP000824998">
    <property type="component" value="Unassembled WGS sequence"/>
</dbReference>
<evidence type="ECO:0000313" key="3">
    <source>
        <dbReference type="Proteomes" id="UP000824998"/>
    </source>
</evidence>
<accession>A0A9P7YSU9</accession>
<dbReference type="AlphaFoldDB" id="A0A9P7YSU9"/>
<feature type="region of interest" description="Disordered" evidence="1">
    <location>
        <begin position="51"/>
        <end position="113"/>
    </location>
</feature>
<keyword evidence="3" id="KW-1185">Reference proteome</keyword>
<protein>
    <submittedName>
        <fullName evidence="2">Uncharacterized protein</fullName>
    </submittedName>
</protein>
<dbReference type="EMBL" id="MU251361">
    <property type="protein sequence ID" value="KAG9239121.1"/>
    <property type="molecule type" value="Genomic_DNA"/>
</dbReference>